<proteinExistence type="predicted"/>
<dbReference type="Proteomes" id="UP000192468">
    <property type="component" value="Unassembled WGS sequence"/>
</dbReference>
<dbReference type="AlphaFoldDB" id="A0A1W1XHM0"/>
<organism evidence="2 3">
    <name type="scientific">Clostridium acidisoli DSM 12555</name>
    <dbReference type="NCBI Taxonomy" id="1121291"/>
    <lineage>
        <taxon>Bacteria</taxon>
        <taxon>Bacillati</taxon>
        <taxon>Bacillota</taxon>
        <taxon>Clostridia</taxon>
        <taxon>Eubacteriales</taxon>
        <taxon>Clostridiaceae</taxon>
        <taxon>Clostridium</taxon>
    </lineage>
</organism>
<dbReference type="NCBIfam" id="NF033547">
    <property type="entry name" value="transpos_IS1595"/>
    <property type="match status" value="1"/>
</dbReference>
<dbReference type="Pfam" id="PF12762">
    <property type="entry name" value="DDE_Tnp_IS1595"/>
    <property type="match status" value="1"/>
</dbReference>
<dbReference type="PANTHER" id="PTHR33293:SF1">
    <property type="entry name" value="INSERTION ELEMENT IS1 1 PROTEIN INSB-RELATED"/>
    <property type="match status" value="1"/>
</dbReference>
<evidence type="ECO:0000259" key="1">
    <source>
        <dbReference type="SMART" id="SM01126"/>
    </source>
</evidence>
<dbReference type="PANTHER" id="PTHR33293">
    <property type="entry name" value="INSERTION ELEMENT IS1 1 PROTEIN INSB-RELATED"/>
    <property type="match status" value="1"/>
</dbReference>
<name>A0A1W1XHM0_9CLOT</name>
<gene>
    <name evidence="2" type="ORF">SAMN02745134_01858</name>
</gene>
<evidence type="ECO:0000313" key="3">
    <source>
        <dbReference type="Proteomes" id="UP000192468"/>
    </source>
</evidence>
<accession>A0A1W1XHM0</accession>
<dbReference type="RefSeq" id="WP_084115398.1">
    <property type="nucleotide sequence ID" value="NZ_FWXH01000005.1"/>
</dbReference>
<sequence>MECKDAIKYYNPEPTLKECTPQNIISIVSKTKYKNGRYCPHCNSKHTVKNGTHNGIQRYKCKECNKTFCATSLTPLSKTHHLDKWSTFISCMINGYSLRKSATIVGVSWVTLFYWRHKVLTNLKQKTSKIFKNIVEIDDTYFTYSEKGNKHIINRVPRKRGKLHNHFGNDDNYVCVLNAIDSENRIVSKVACLGMIKKSRIEKIIGHCLSKDNILCTSNWREYKNFCKMRGIKHYIITYNNFHIKYNIKKVNSYIIRLKNWITKFNGVASKYLDNYVIWHKFLAGINFSNNKKNVLVFLVTSCMYSEMTTFDSLRLSQFSIN</sequence>
<keyword evidence="3" id="KW-1185">Reference proteome</keyword>
<feature type="domain" description="ISXO2-like transposase" evidence="1">
    <location>
        <begin position="130"/>
        <end position="285"/>
    </location>
</feature>
<protein>
    <recommendedName>
        <fullName evidence="1">ISXO2-like transposase domain-containing protein</fullName>
    </recommendedName>
</protein>
<dbReference type="InterPro" id="IPR051354">
    <property type="entry name" value="Transposase_27_IS1"/>
</dbReference>
<dbReference type="InterPro" id="IPR024445">
    <property type="entry name" value="Tnp_ISXO2-like"/>
</dbReference>
<dbReference type="SMART" id="SM01126">
    <property type="entry name" value="DDE_Tnp_IS1595"/>
    <property type="match status" value="1"/>
</dbReference>
<reference evidence="2 3" key="1">
    <citation type="submission" date="2017-04" db="EMBL/GenBank/DDBJ databases">
        <authorList>
            <person name="Afonso C.L."/>
            <person name="Miller P.J."/>
            <person name="Scott M.A."/>
            <person name="Spackman E."/>
            <person name="Goraichik I."/>
            <person name="Dimitrov K.M."/>
            <person name="Suarez D.L."/>
            <person name="Swayne D.E."/>
        </authorList>
    </citation>
    <scope>NUCLEOTIDE SEQUENCE [LARGE SCALE GENOMIC DNA]</scope>
    <source>
        <strain evidence="2 3">DSM 12555</strain>
    </source>
</reference>
<evidence type="ECO:0000313" key="2">
    <source>
        <dbReference type="EMBL" id="SMC23282.1"/>
    </source>
</evidence>
<dbReference type="EMBL" id="FWXH01000005">
    <property type="protein sequence ID" value="SMC23282.1"/>
    <property type="molecule type" value="Genomic_DNA"/>
</dbReference>